<reference evidence="7" key="1">
    <citation type="journal article" date="2023" name="Mol. Phylogenet. Evol.">
        <title>Genome-scale phylogeny and comparative genomics of the fungal order Sordariales.</title>
        <authorList>
            <person name="Hensen N."/>
            <person name="Bonometti L."/>
            <person name="Westerberg I."/>
            <person name="Brannstrom I.O."/>
            <person name="Guillou S."/>
            <person name="Cros-Aarteil S."/>
            <person name="Calhoun S."/>
            <person name="Haridas S."/>
            <person name="Kuo A."/>
            <person name="Mondo S."/>
            <person name="Pangilinan J."/>
            <person name="Riley R."/>
            <person name="LaButti K."/>
            <person name="Andreopoulos B."/>
            <person name="Lipzen A."/>
            <person name="Chen C."/>
            <person name="Yan M."/>
            <person name="Daum C."/>
            <person name="Ng V."/>
            <person name="Clum A."/>
            <person name="Steindorff A."/>
            <person name="Ohm R.A."/>
            <person name="Martin F."/>
            <person name="Silar P."/>
            <person name="Natvig D.O."/>
            <person name="Lalanne C."/>
            <person name="Gautier V."/>
            <person name="Ament-Velasquez S.L."/>
            <person name="Kruys A."/>
            <person name="Hutchinson M.I."/>
            <person name="Powell A.J."/>
            <person name="Barry K."/>
            <person name="Miller A.N."/>
            <person name="Grigoriev I.V."/>
            <person name="Debuchy R."/>
            <person name="Gladieux P."/>
            <person name="Hiltunen Thoren M."/>
            <person name="Johannesson H."/>
        </authorList>
    </citation>
    <scope>NUCLEOTIDE SEQUENCE</scope>
    <source>
        <strain evidence="7">CBS 731.68</strain>
    </source>
</reference>
<evidence type="ECO:0000256" key="1">
    <source>
        <dbReference type="ARBA" id="ARBA00007992"/>
    </source>
</evidence>
<dbReference type="Pfam" id="PF06314">
    <property type="entry name" value="ADC"/>
    <property type="match status" value="1"/>
</dbReference>
<dbReference type="PRINTS" id="PR00420">
    <property type="entry name" value="RNGMNOXGNASE"/>
</dbReference>
<dbReference type="InterPro" id="IPR010451">
    <property type="entry name" value="Acetoacetate_decarboxylase"/>
</dbReference>
<name>A0AAN6TSE6_9PEZI</name>
<keyword evidence="8" id="KW-1185">Reference proteome</keyword>
<reference evidence="7" key="2">
    <citation type="submission" date="2023-05" db="EMBL/GenBank/DDBJ databases">
        <authorList>
            <consortium name="Lawrence Berkeley National Laboratory"/>
            <person name="Steindorff A."/>
            <person name="Hensen N."/>
            <person name="Bonometti L."/>
            <person name="Westerberg I."/>
            <person name="Brannstrom I.O."/>
            <person name="Guillou S."/>
            <person name="Cros-Aarteil S."/>
            <person name="Calhoun S."/>
            <person name="Haridas S."/>
            <person name="Kuo A."/>
            <person name="Mondo S."/>
            <person name="Pangilinan J."/>
            <person name="Riley R."/>
            <person name="Labutti K."/>
            <person name="Andreopoulos B."/>
            <person name="Lipzen A."/>
            <person name="Chen C."/>
            <person name="Yanf M."/>
            <person name="Daum C."/>
            <person name="Ng V."/>
            <person name="Clum A."/>
            <person name="Ohm R."/>
            <person name="Martin F."/>
            <person name="Silar P."/>
            <person name="Natvig D."/>
            <person name="Lalanne C."/>
            <person name="Gautier V."/>
            <person name="Ament-Velasquez S.L."/>
            <person name="Kruys A."/>
            <person name="Hutchinson M.I."/>
            <person name="Powell A.J."/>
            <person name="Barry K."/>
            <person name="Miller A.N."/>
            <person name="Grigoriev I.V."/>
            <person name="Debuchy R."/>
            <person name="Gladieux P."/>
            <person name="Thoren M.H."/>
            <person name="Johannesson H."/>
        </authorList>
    </citation>
    <scope>NUCLEOTIDE SEQUENCE</scope>
    <source>
        <strain evidence="7">CBS 731.68</strain>
    </source>
</reference>
<feature type="domain" description="FAD-binding" evidence="6">
    <location>
        <begin position="12"/>
        <end position="366"/>
    </location>
</feature>
<dbReference type="InterPro" id="IPR050493">
    <property type="entry name" value="FAD-dep_Monooxygenase_BioMet"/>
</dbReference>
<accession>A0AAN6TSE6</accession>
<dbReference type="GO" id="GO:0071949">
    <property type="term" value="F:FAD binding"/>
    <property type="evidence" value="ECO:0007669"/>
    <property type="project" value="InterPro"/>
</dbReference>
<evidence type="ECO:0000256" key="5">
    <source>
        <dbReference type="ARBA" id="ARBA00023033"/>
    </source>
</evidence>
<dbReference type="SUPFAM" id="SSF54373">
    <property type="entry name" value="FAD-linked reductases, C-terminal domain"/>
    <property type="match status" value="1"/>
</dbReference>
<dbReference type="SUPFAM" id="SSF51905">
    <property type="entry name" value="FAD/NAD(P)-binding domain"/>
    <property type="match status" value="1"/>
</dbReference>
<dbReference type="PANTHER" id="PTHR13789">
    <property type="entry name" value="MONOOXYGENASE"/>
    <property type="match status" value="1"/>
</dbReference>
<protein>
    <submittedName>
        <fullName evidence="7">FAD/NAD(P)-binding domain-containing protein</fullName>
    </submittedName>
</protein>
<evidence type="ECO:0000259" key="6">
    <source>
        <dbReference type="Pfam" id="PF01494"/>
    </source>
</evidence>
<dbReference type="AlphaFoldDB" id="A0AAN6TSE6"/>
<dbReference type="GO" id="GO:0004497">
    <property type="term" value="F:monooxygenase activity"/>
    <property type="evidence" value="ECO:0007669"/>
    <property type="project" value="UniProtKB-KW"/>
</dbReference>
<dbReference type="Gene3D" id="3.50.50.60">
    <property type="entry name" value="FAD/NAD(P)-binding domain"/>
    <property type="match status" value="1"/>
</dbReference>
<dbReference type="Proteomes" id="UP001302602">
    <property type="component" value="Unassembled WGS sequence"/>
</dbReference>
<evidence type="ECO:0000256" key="3">
    <source>
        <dbReference type="ARBA" id="ARBA00022827"/>
    </source>
</evidence>
<dbReference type="GeneID" id="87833986"/>
<organism evidence="7 8">
    <name type="scientific">Parathielavia appendiculata</name>
    <dbReference type="NCBI Taxonomy" id="2587402"/>
    <lineage>
        <taxon>Eukaryota</taxon>
        <taxon>Fungi</taxon>
        <taxon>Dikarya</taxon>
        <taxon>Ascomycota</taxon>
        <taxon>Pezizomycotina</taxon>
        <taxon>Sordariomycetes</taxon>
        <taxon>Sordariomycetidae</taxon>
        <taxon>Sordariales</taxon>
        <taxon>Chaetomiaceae</taxon>
        <taxon>Parathielavia</taxon>
    </lineage>
</organism>
<keyword evidence="5" id="KW-0503">Monooxygenase</keyword>
<sequence length="708" mass="77675">MASVPEPHRPLKVLIVGAGIGGLTAALGLRRHGHEVILFERSQLAKETGAAIHLAPNCHGILRRLGVFPESFGANPVNGVTEYSSSGKLKFDLDLRKALSIWQHPWVLSHRVQLHEDLKRKATSPVGAGTPAVLKTSSIVTNVDPDTATITLEDGSSYAGDLVLGADGVSSVTRRIVAGPDIKPFGSGKSAFRFLIPISQIRENPTTTKLAGREGYMTMWMGDDRRLVMYPCSNNTMMNFVGIHPSELSASRGEGWNRGVSKQVLLDVYSSFEPTVRALLEMVDVSALKVWTLLDMDRIPAWHKGRLALLGDAAHPFLPHQGQGGGIAIEDAASLCVLLPRGTTVDDIPERLALYEKIRDGRAHKVQSLTRLAGMDLNDANRGTFNIMDFMHYNFGHDEWHNTSRALKEHLWSRSGHPIRWRSPLSFGPMPSPRQDHFGQPIPAHDSRFTTYSLRFRTSATYLKTLFPAPGFSFVGPGTVAEASFRCTELRGMKWLGGGGYKYLGLWIHGVQYTRKDGGNVVGSLLVVLLESLADPIITGREELGMPKLFCDIDIDEGTKDSVGVECSWGGVSFLRMQLDRLEEGSAEKTETQTNGTATEAHYGQAVGPEEQGIMFYRYLPAVGKPGEADASYPVLIRDNASSTPRVVKKSRHSRDGRLQFIEGDWNSLPTLHHIAAEFSQIPVYGILEAKVEEGCGVDDLAKAERIE</sequence>
<gene>
    <name evidence="7" type="ORF">N657DRAFT_693458</name>
</gene>
<dbReference type="SUPFAM" id="SSF160104">
    <property type="entry name" value="Acetoacetate decarboxylase-like"/>
    <property type="match status" value="1"/>
</dbReference>
<dbReference type="Pfam" id="PF01494">
    <property type="entry name" value="FAD_binding_3"/>
    <property type="match status" value="1"/>
</dbReference>
<dbReference type="RefSeq" id="XP_062643605.1">
    <property type="nucleotide sequence ID" value="XM_062797219.1"/>
</dbReference>
<evidence type="ECO:0000313" key="8">
    <source>
        <dbReference type="Proteomes" id="UP001302602"/>
    </source>
</evidence>
<dbReference type="InterPro" id="IPR002938">
    <property type="entry name" value="FAD-bd"/>
</dbReference>
<evidence type="ECO:0000256" key="4">
    <source>
        <dbReference type="ARBA" id="ARBA00023002"/>
    </source>
</evidence>
<comment type="caution">
    <text evidence="7">The sequence shown here is derived from an EMBL/GenBank/DDBJ whole genome shotgun (WGS) entry which is preliminary data.</text>
</comment>
<evidence type="ECO:0000313" key="7">
    <source>
        <dbReference type="EMBL" id="KAK4119832.1"/>
    </source>
</evidence>
<keyword evidence="2" id="KW-0285">Flavoprotein</keyword>
<evidence type="ECO:0000256" key="2">
    <source>
        <dbReference type="ARBA" id="ARBA00022630"/>
    </source>
</evidence>
<keyword evidence="3" id="KW-0274">FAD</keyword>
<dbReference type="InterPro" id="IPR023375">
    <property type="entry name" value="ADC_dom_sf"/>
</dbReference>
<dbReference type="InterPro" id="IPR036188">
    <property type="entry name" value="FAD/NAD-bd_sf"/>
</dbReference>
<comment type="similarity">
    <text evidence="1">Belongs to the paxM FAD-dependent monooxygenase family.</text>
</comment>
<dbReference type="Gene3D" id="2.40.400.10">
    <property type="entry name" value="Acetoacetate decarboxylase-like"/>
    <property type="match status" value="1"/>
</dbReference>
<dbReference type="GO" id="GO:0016829">
    <property type="term" value="F:lyase activity"/>
    <property type="evidence" value="ECO:0007669"/>
    <property type="project" value="InterPro"/>
</dbReference>
<keyword evidence="4" id="KW-0560">Oxidoreductase</keyword>
<dbReference type="PANTHER" id="PTHR13789:SF261">
    <property type="entry name" value="HYDROXYLASE, PUTATIVE (AFU_ORTHOLOGUE AFUA_7G00590)-RELATED"/>
    <property type="match status" value="1"/>
</dbReference>
<dbReference type="EMBL" id="MU853244">
    <property type="protein sequence ID" value="KAK4119832.1"/>
    <property type="molecule type" value="Genomic_DNA"/>
</dbReference>
<proteinExistence type="inferred from homology"/>